<evidence type="ECO:0000256" key="1">
    <source>
        <dbReference type="SAM" id="SignalP"/>
    </source>
</evidence>
<dbReference type="Proteomes" id="UP001527925">
    <property type="component" value="Unassembled WGS sequence"/>
</dbReference>
<feature type="signal peptide" evidence="1">
    <location>
        <begin position="1"/>
        <end position="18"/>
    </location>
</feature>
<dbReference type="Pfam" id="PF20773">
    <property type="entry name" value="InhA-like_MAM"/>
    <property type="match status" value="1"/>
</dbReference>
<proteinExistence type="predicted"/>
<comment type="caution">
    <text evidence="3">The sequence shown here is derived from an EMBL/GenBank/DDBJ whole genome shotgun (WGS) entry which is preliminary data.</text>
</comment>
<evidence type="ECO:0000313" key="3">
    <source>
        <dbReference type="EMBL" id="KAL2914878.1"/>
    </source>
</evidence>
<feature type="domain" description="Tail specific protease" evidence="2">
    <location>
        <begin position="353"/>
        <end position="524"/>
    </location>
</feature>
<sequence>MLFSTLTAAVLAATSVSAQYTYSLLSEERKSGRLTFIPLTKDQRNVVLTNAENILKAWVNRDSKALNYGEAANPDPIIKSLRANFDQLTDEQLQFGLVDIFNRIRDQHTRYFNLGPYRCFFANTGLTYAFVERTGAAGQDDAANLAQNPTVIVTSKTTDPALAKLLGAEFAKVELYDELVSVNGKTFRQWFDSVKFDGPQGANDFGGQRTALEYLGTVYASIGRLPAQDSIQLTFRSRKHYGKIYSVNIPYVVARTDTCWKVTSQLYQKVSGKTLPGTPAPSFRATAGLTDSDVTRLRKAQLVKDQKRPRARIDDSDKREAQKTLFPSTAAFPLKYTEGDVTKVLWGIWTKKNLGVIRIDDFEPADPSGSGDDVNVAIQYIRKLLANELKDTAAVVFDLRNNPGGYISFANYLPQLFRPQPFNPFGAHYLRNNVTYNIFVNGKDPSDPWAKVWSETPAGDRYTHIALFDTLLESNTVGQAYLRPMAVYTDGNCYSACDMFSANVQDSATGTVFGEDGNTGAGGANILDLDPNLISLDPADFKPFPYVKELTTPTGGIYSNRLSVGIRQSVRNGRNIGRLIEDLGIKSDFIIRPRVEDLVINATVSSQLDRIADKLAQIGAKNGKNNLHFVAEPYNIEVSSGDLKINAESAGITDFTIYDAAGKSLGAFKPSTTTKSKIVITSSPARSGLGNSQITIVGATNGQQTLLTKRNIRVVPSAADRQDITKGDFTFSAPGKSVGIYNSATTTDASGWNNAKDKWIIGNGVQYLVNTQSAIEAFFTAPAGTKVTITLDADYDTEPDYDFLYLNARNADGSLKPFLSSTATDGTGKVFPAVSGKGSVKQSFSYTTTGSTFSVIVQFTSDGGVNMSGVTLNKLTVSV</sequence>
<accession>A0ABR4N5W3</accession>
<gene>
    <name evidence="3" type="ORF">HK105_205620</name>
</gene>
<name>A0ABR4N5W3_9FUNG</name>
<protein>
    <recommendedName>
        <fullName evidence="2">Tail specific protease domain-containing protein</fullName>
    </recommendedName>
</protein>
<reference evidence="3 4" key="1">
    <citation type="submission" date="2023-09" db="EMBL/GenBank/DDBJ databases">
        <title>Pangenome analysis of Batrachochytrium dendrobatidis and related Chytrids.</title>
        <authorList>
            <person name="Yacoub M.N."/>
            <person name="Stajich J.E."/>
            <person name="James T.Y."/>
        </authorList>
    </citation>
    <scope>NUCLEOTIDE SEQUENCE [LARGE SCALE GENOMIC DNA]</scope>
    <source>
        <strain evidence="3 4">JEL0888</strain>
    </source>
</reference>
<evidence type="ECO:0000313" key="4">
    <source>
        <dbReference type="Proteomes" id="UP001527925"/>
    </source>
</evidence>
<organism evidence="3 4">
    <name type="scientific">Polyrhizophydium stewartii</name>
    <dbReference type="NCBI Taxonomy" id="2732419"/>
    <lineage>
        <taxon>Eukaryota</taxon>
        <taxon>Fungi</taxon>
        <taxon>Fungi incertae sedis</taxon>
        <taxon>Chytridiomycota</taxon>
        <taxon>Chytridiomycota incertae sedis</taxon>
        <taxon>Chytridiomycetes</taxon>
        <taxon>Rhizophydiales</taxon>
        <taxon>Rhizophydiales incertae sedis</taxon>
        <taxon>Polyrhizophydium</taxon>
    </lineage>
</organism>
<dbReference type="Pfam" id="PF03572">
    <property type="entry name" value="Peptidase_S41"/>
    <property type="match status" value="1"/>
</dbReference>
<feature type="chain" id="PRO_5046933255" description="Tail specific protease domain-containing protein" evidence="1">
    <location>
        <begin position="19"/>
        <end position="879"/>
    </location>
</feature>
<dbReference type="EMBL" id="JADGIZ020000029">
    <property type="protein sequence ID" value="KAL2914878.1"/>
    <property type="molecule type" value="Genomic_DNA"/>
</dbReference>
<dbReference type="Gene3D" id="3.90.226.10">
    <property type="entry name" value="2-enoyl-CoA Hydratase, Chain A, domain 1"/>
    <property type="match status" value="1"/>
</dbReference>
<keyword evidence="4" id="KW-1185">Reference proteome</keyword>
<dbReference type="InterPro" id="IPR005151">
    <property type="entry name" value="Tail-specific_protease"/>
</dbReference>
<dbReference type="InterPro" id="IPR029045">
    <property type="entry name" value="ClpP/crotonase-like_dom_sf"/>
</dbReference>
<dbReference type="PANTHER" id="PTHR32060">
    <property type="entry name" value="TAIL-SPECIFIC PROTEASE"/>
    <property type="match status" value="1"/>
</dbReference>
<keyword evidence="1" id="KW-0732">Signal</keyword>
<evidence type="ECO:0000259" key="2">
    <source>
        <dbReference type="Pfam" id="PF03572"/>
    </source>
</evidence>
<dbReference type="SUPFAM" id="SSF52096">
    <property type="entry name" value="ClpP/crotonase"/>
    <property type="match status" value="1"/>
</dbReference>
<dbReference type="PANTHER" id="PTHR32060:SF22">
    <property type="entry name" value="CARBOXYL-TERMINAL-PROCESSING PEPTIDASE 3, CHLOROPLASTIC"/>
    <property type="match status" value="1"/>
</dbReference>